<gene>
    <name evidence="2" type="ORF">PHPALM_6664</name>
</gene>
<organism evidence="2 3">
    <name type="scientific">Phytophthora palmivora</name>
    <dbReference type="NCBI Taxonomy" id="4796"/>
    <lineage>
        <taxon>Eukaryota</taxon>
        <taxon>Sar</taxon>
        <taxon>Stramenopiles</taxon>
        <taxon>Oomycota</taxon>
        <taxon>Peronosporomycetes</taxon>
        <taxon>Peronosporales</taxon>
        <taxon>Peronosporaceae</taxon>
        <taxon>Phytophthora</taxon>
    </lineage>
</organism>
<keyword evidence="1" id="KW-0175">Coiled coil</keyword>
<protein>
    <submittedName>
        <fullName evidence="2">Uncharacterized protein</fullName>
    </submittedName>
</protein>
<comment type="caution">
    <text evidence="2">The sequence shown here is derived from an EMBL/GenBank/DDBJ whole genome shotgun (WGS) entry which is preliminary data.</text>
</comment>
<evidence type="ECO:0000313" key="2">
    <source>
        <dbReference type="EMBL" id="POM76136.1"/>
    </source>
</evidence>
<dbReference type="OrthoDB" id="94870at2759"/>
<evidence type="ECO:0000256" key="1">
    <source>
        <dbReference type="SAM" id="Coils"/>
    </source>
</evidence>
<proteinExistence type="predicted"/>
<dbReference type="AlphaFoldDB" id="A0A2P4YEB4"/>
<reference evidence="2 3" key="1">
    <citation type="journal article" date="2017" name="Genome Biol. Evol.">
        <title>Phytophthora megakarya and P. palmivora, closely related causal agents of cacao black pod rot, underwent increases in genome sizes and gene numbers by different mechanisms.</title>
        <authorList>
            <person name="Ali S.S."/>
            <person name="Shao J."/>
            <person name="Lary D.J."/>
            <person name="Kronmiller B."/>
            <person name="Shen D."/>
            <person name="Strem M.D."/>
            <person name="Amoako-Attah I."/>
            <person name="Akrofi A.Y."/>
            <person name="Begoude B.A."/>
            <person name="Ten Hoopen G.M."/>
            <person name="Coulibaly K."/>
            <person name="Kebe B.I."/>
            <person name="Melnick R.L."/>
            <person name="Guiltinan M.J."/>
            <person name="Tyler B.M."/>
            <person name="Meinhardt L.W."/>
            <person name="Bailey B.A."/>
        </authorList>
    </citation>
    <scope>NUCLEOTIDE SEQUENCE [LARGE SCALE GENOMIC DNA]</scope>
    <source>
        <strain evidence="3">sbr112.9</strain>
    </source>
</reference>
<keyword evidence="3" id="KW-1185">Reference proteome</keyword>
<accession>A0A2P4YEB4</accession>
<feature type="coiled-coil region" evidence="1">
    <location>
        <begin position="127"/>
        <end position="154"/>
    </location>
</feature>
<dbReference type="Proteomes" id="UP000237271">
    <property type="component" value="Unassembled WGS sequence"/>
</dbReference>
<dbReference type="EMBL" id="NCKW01003529">
    <property type="protein sequence ID" value="POM76136.1"/>
    <property type="molecule type" value="Genomic_DNA"/>
</dbReference>
<name>A0A2P4YEB4_9STRA</name>
<sequence>MAAGADFEVEGVTTFASHPNRSFRYLVSLKSEKVNIWLEDRSSKKQCKAEYVTTTNTFVDASPAVYVSCFQQSLDCSVESTEESQRKLISLEGGKLQLEMSIKLRLLRSVRDVSYVFVLKPVTVEQVDVLESKLKDQQEELERLRGRIDQIDRIFLYARSSAWAESKLMWESLDSDKFTLTTDNTSITFLIAGVYAIGVLVNHVPNTSGSISLQKNGVEIQRAATASARYYDFSSGNQNITHETSSTLMCIVQVNKNEELAVVFTGISTISNVSSYLSVLLKTRPANAKNSLGTILALMV</sequence>
<evidence type="ECO:0000313" key="3">
    <source>
        <dbReference type="Proteomes" id="UP000237271"/>
    </source>
</evidence>